<feature type="domain" description="Non-reducing end beta-L-arabinofuranosidase-like GH127 C-terminal" evidence="3">
    <location>
        <begin position="529"/>
        <end position="641"/>
    </location>
</feature>
<accession>A0ABM8AK34</accession>
<dbReference type="SUPFAM" id="SSF48208">
    <property type="entry name" value="Six-hairpin glycosidases"/>
    <property type="match status" value="1"/>
</dbReference>
<dbReference type="InterPro" id="IPR008928">
    <property type="entry name" value="6-hairpin_glycosidase_sf"/>
</dbReference>
<evidence type="ECO:0000259" key="1">
    <source>
        <dbReference type="Pfam" id="PF07944"/>
    </source>
</evidence>
<evidence type="ECO:0008006" key="6">
    <source>
        <dbReference type="Google" id="ProtNLM"/>
    </source>
</evidence>
<keyword evidence="5" id="KW-1185">Reference proteome</keyword>
<sequence>MTDPLNNSLRFTPLPLQSVTLDDRFWRPRLEVNRTATLPFLYEQLERVGAIDALDLRPRPLRVPCHPGSAVTPQMWWDSDIAKWIETAAYALATHPDAALEAQVDALVEKIAAAQQPDGYFNTFFTAIESQNRLTNERDWHELYNAGHLIEAAVAYTQATGKTAFLDVMERYIRFLMGVYGPHPGQKHGYPGHEEIELALVKLSRLTGKREYLEFARYFVDERGRQPYFFDEEARARGEEPSSELLSHGDALPYEYMQAHKPMREQDKVVGHAVRAMYLYSAMADLAAELGDESLRQACERLWADLTSRRLYVTGGLGPSAHNEGMTTNYDLPNDTAYAETCAAVGLVFWAQRMLNLTGDGQYTDLMERALYNNVLSGVAQDGRRFFYDNPLESHGDKHRWEWHSCPCCPPNVSRLLASLGGYVYGRTADGIAVHLYAGGSARFEVEGQPVTFYQRTEYPWEGKVELEFDLERPARFTLSLRLPRWCRDPKLSVNGEAVDLSDARDGHVHLTREWSAQDRVELNLPMPVERVYVHPNVRQDAGLVALQRGPVVYCVEEADVDVPLHQLALPRGADLTATFEPELLGGVSVVRGEAEVEEPGDWGGTLYRTAPPRQITTSLCAVPYALWDQREPGEMRVWLREEVREAPR</sequence>
<dbReference type="PANTHER" id="PTHR43465">
    <property type="entry name" value="DUF1680 DOMAIN PROTEIN (AFU_ORTHOLOGUE AFUA_1G08910)"/>
    <property type="match status" value="1"/>
</dbReference>
<dbReference type="RefSeq" id="WP_264778531.1">
    <property type="nucleotide sequence ID" value="NZ_AP026562.1"/>
</dbReference>
<evidence type="ECO:0000313" key="4">
    <source>
        <dbReference type="EMBL" id="BDP44175.1"/>
    </source>
</evidence>
<gene>
    <name evidence="4" type="ORF">DAETH_41440</name>
</gene>
<name>A0ABM8AK34_9DEIO</name>
<dbReference type="InterPro" id="IPR049046">
    <property type="entry name" value="Beta-AFase-like_GH127_middle"/>
</dbReference>
<evidence type="ECO:0000259" key="3">
    <source>
        <dbReference type="Pfam" id="PF20737"/>
    </source>
</evidence>
<dbReference type="Pfam" id="PF20737">
    <property type="entry name" value="Glyco_hydro127C"/>
    <property type="match status" value="1"/>
</dbReference>
<evidence type="ECO:0000313" key="5">
    <source>
        <dbReference type="Proteomes" id="UP001064971"/>
    </source>
</evidence>
<protein>
    <recommendedName>
        <fullName evidence="6">Glycoside hydrolase family 127 protein</fullName>
    </recommendedName>
</protein>
<dbReference type="InterPro" id="IPR012878">
    <property type="entry name" value="Beta-AFase-like_GH127_cat"/>
</dbReference>
<dbReference type="EMBL" id="AP026562">
    <property type="protein sequence ID" value="BDP44175.1"/>
    <property type="molecule type" value="Genomic_DNA"/>
</dbReference>
<evidence type="ECO:0000259" key="2">
    <source>
        <dbReference type="Pfam" id="PF20736"/>
    </source>
</evidence>
<proteinExistence type="predicted"/>
<feature type="domain" description="Non-reducing end beta-L-arabinofuranosidase-like GH127 catalytic" evidence="1">
    <location>
        <begin position="18"/>
        <end position="421"/>
    </location>
</feature>
<dbReference type="InterPro" id="IPR049174">
    <property type="entry name" value="Beta-AFase-like"/>
</dbReference>
<feature type="domain" description="Non-reducing end beta-L-arabinofuranosidase-like GH127 middle" evidence="2">
    <location>
        <begin position="432"/>
        <end position="527"/>
    </location>
</feature>
<dbReference type="InterPro" id="IPR049049">
    <property type="entry name" value="Beta-AFase-like_GH127_C"/>
</dbReference>
<dbReference type="Pfam" id="PF07944">
    <property type="entry name" value="Beta-AFase-like_GH127_cat"/>
    <property type="match status" value="1"/>
</dbReference>
<keyword evidence="4" id="KW-0614">Plasmid</keyword>
<dbReference type="Pfam" id="PF20736">
    <property type="entry name" value="Glyco_hydro127M"/>
    <property type="match status" value="1"/>
</dbReference>
<reference evidence="4" key="1">
    <citation type="submission" date="2022-07" db="EMBL/GenBank/DDBJ databases">
        <title>Complete Genome Sequence of the Radioresistant Bacterium Deinococcus aetherius ST0316, Isolated from the Air Dust collected in Lower Stratosphere above Japan.</title>
        <authorList>
            <person name="Satoh K."/>
            <person name="Hagiwara K."/>
            <person name="Katsumata K."/>
            <person name="Kubo A."/>
            <person name="Yokobori S."/>
            <person name="Yamagishi A."/>
            <person name="Oono Y."/>
            <person name="Narumi I."/>
        </authorList>
    </citation>
    <scope>NUCLEOTIDE SEQUENCE</scope>
    <source>
        <strain evidence="4">ST0316</strain>
        <plasmid evidence="4">pDAETH-2</plasmid>
    </source>
</reference>
<geneLocation type="plasmid" evidence="4 5">
    <name>pDAETH-2</name>
</geneLocation>
<dbReference type="PANTHER" id="PTHR43465:SF2">
    <property type="entry name" value="DUF1680 DOMAIN PROTEIN (AFU_ORTHOLOGUE AFUA_1G08910)"/>
    <property type="match status" value="1"/>
</dbReference>
<organism evidence="4 5">
    <name type="scientific">Deinococcus aetherius</name>
    <dbReference type="NCBI Taxonomy" id="200252"/>
    <lineage>
        <taxon>Bacteria</taxon>
        <taxon>Thermotogati</taxon>
        <taxon>Deinococcota</taxon>
        <taxon>Deinococci</taxon>
        <taxon>Deinococcales</taxon>
        <taxon>Deinococcaceae</taxon>
        <taxon>Deinococcus</taxon>
    </lineage>
</organism>
<dbReference type="Proteomes" id="UP001064971">
    <property type="component" value="Plasmid pDAETH-2"/>
</dbReference>